<dbReference type="STRING" id="504.KKKWG1_0141"/>
<dbReference type="GO" id="GO:0006974">
    <property type="term" value="P:DNA damage response"/>
    <property type="evidence" value="ECO:0007669"/>
    <property type="project" value="TreeGrafter"/>
</dbReference>
<dbReference type="AlphaFoldDB" id="F5S931"/>
<dbReference type="Pfam" id="PF04402">
    <property type="entry name" value="SIMPL"/>
    <property type="match status" value="1"/>
</dbReference>
<protein>
    <recommendedName>
        <fullName evidence="4">Oxidative stress defense protein</fullName>
    </recommendedName>
</protein>
<organism evidence="2 3">
    <name type="scientific">Kingella kingae ATCC 23330</name>
    <dbReference type="NCBI Taxonomy" id="887327"/>
    <lineage>
        <taxon>Bacteria</taxon>
        <taxon>Pseudomonadati</taxon>
        <taxon>Pseudomonadota</taxon>
        <taxon>Betaproteobacteria</taxon>
        <taxon>Neisseriales</taxon>
        <taxon>Neisseriaceae</taxon>
        <taxon>Kingella</taxon>
    </lineage>
</organism>
<dbReference type="PANTHER" id="PTHR34387">
    <property type="entry name" value="SLR1258 PROTEIN"/>
    <property type="match status" value="1"/>
</dbReference>
<evidence type="ECO:0000313" key="2">
    <source>
        <dbReference type="EMBL" id="EGK07690.1"/>
    </source>
</evidence>
<proteinExistence type="predicted"/>
<accession>F5S931</accession>
<sequence>MDKKCRLLWFFFDKGNAMKTIISVLLLALASTSAQAEESLHYNLVNFNESASVRVPNDTMNVVLEIRESGKSRQDVSNTVTRRVNAVLNRAKLGGKVFDVESGNRSTYPEYDERNIIRVWTDVAQIRISSQDFDALNKLVADSQNEAALDGLSFSVSPDKRTAAVNQASDQALKTFQQRALHMSKTLGFSGYKIVRIEFNQSFSSEEGDFVAPQMMMATSARSASFKSAEVAQTSPGAQEIRQNIRVSVQLY</sequence>
<evidence type="ECO:0008006" key="4">
    <source>
        <dbReference type="Google" id="ProtNLM"/>
    </source>
</evidence>
<dbReference type="Gene3D" id="3.30.70.2970">
    <property type="entry name" value="Protein of unknown function (DUF541), domain 2"/>
    <property type="match status" value="1"/>
</dbReference>
<keyword evidence="1" id="KW-0732">Signal</keyword>
<feature type="signal peptide" evidence="1">
    <location>
        <begin position="1"/>
        <end position="36"/>
    </location>
</feature>
<dbReference type="Proteomes" id="UP000004207">
    <property type="component" value="Unassembled WGS sequence"/>
</dbReference>
<dbReference type="EMBL" id="AFHS01000054">
    <property type="protein sequence ID" value="EGK07690.1"/>
    <property type="molecule type" value="Genomic_DNA"/>
</dbReference>
<dbReference type="InterPro" id="IPR007497">
    <property type="entry name" value="SIMPL/DUF541"/>
</dbReference>
<evidence type="ECO:0000313" key="3">
    <source>
        <dbReference type="Proteomes" id="UP000004207"/>
    </source>
</evidence>
<keyword evidence="3" id="KW-1185">Reference proteome</keyword>
<reference evidence="2 3" key="1">
    <citation type="submission" date="2011-04" db="EMBL/GenBank/DDBJ databases">
        <authorList>
            <person name="Muzny D."/>
            <person name="Qin X."/>
            <person name="Deng J."/>
            <person name="Jiang H."/>
            <person name="Liu Y."/>
            <person name="Qu J."/>
            <person name="Song X.-Z."/>
            <person name="Zhang L."/>
            <person name="Thornton R."/>
            <person name="Coyle M."/>
            <person name="Francisco L."/>
            <person name="Jackson L."/>
            <person name="Javaid M."/>
            <person name="Korchina V."/>
            <person name="Kovar C."/>
            <person name="Mata R."/>
            <person name="Mathew T."/>
            <person name="Ngo R."/>
            <person name="Nguyen L."/>
            <person name="Nguyen N."/>
            <person name="Okwuonu G."/>
            <person name="Ongeri F."/>
            <person name="Pham C."/>
            <person name="Simmons D."/>
            <person name="Wilczek-Boney K."/>
            <person name="Hale W."/>
            <person name="Jakkamsetti A."/>
            <person name="Pham P."/>
            <person name="Ruth R."/>
            <person name="San Lucas F."/>
            <person name="Warren J."/>
            <person name="Zhang J."/>
            <person name="Zhao Z."/>
            <person name="Zhou C."/>
            <person name="Zhu D."/>
            <person name="Lee S."/>
            <person name="Bess C."/>
            <person name="Blankenburg K."/>
            <person name="Forbes L."/>
            <person name="Fu Q."/>
            <person name="Gubbala S."/>
            <person name="Hirani K."/>
            <person name="Jayaseelan J.C."/>
            <person name="Lara F."/>
            <person name="Munidasa M."/>
            <person name="Palculict T."/>
            <person name="Patil S."/>
            <person name="Pu L.-L."/>
            <person name="Saada N."/>
            <person name="Tang L."/>
            <person name="Weissenberger G."/>
            <person name="Zhu Y."/>
            <person name="Hemphill L."/>
            <person name="Shang Y."/>
            <person name="Youmans B."/>
            <person name="Ayvaz T."/>
            <person name="Ross M."/>
            <person name="Santibanez J."/>
            <person name="Aqrawi P."/>
            <person name="Gross S."/>
            <person name="Joshi V."/>
            <person name="Fowler G."/>
            <person name="Nazareth L."/>
            <person name="Reid J."/>
            <person name="Worley K."/>
            <person name="Petrosino J."/>
            <person name="Highlander S."/>
            <person name="Gibbs R."/>
        </authorList>
    </citation>
    <scope>NUCLEOTIDE SEQUENCE [LARGE SCALE GENOMIC DNA]</scope>
    <source>
        <strain evidence="2 3">ATCC 23330</strain>
    </source>
</reference>
<dbReference type="InterPro" id="IPR052022">
    <property type="entry name" value="26kDa_periplasmic_antigen"/>
</dbReference>
<dbReference type="PANTHER" id="PTHR34387:SF1">
    <property type="entry name" value="PERIPLASMIC IMMUNOGENIC PROTEIN"/>
    <property type="match status" value="1"/>
</dbReference>
<dbReference type="HOGENOM" id="CLU_086898_3_0_4"/>
<name>F5S931_KINKI</name>
<feature type="chain" id="PRO_5003327809" description="Oxidative stress defense protein" evidence="1">
    <location>
        <begin position="37"/>
        <end position="252"/>
    </location>
</feature>
<evidence type="ECO:0000256" key="1">
    <source>
        <dbReference type="SAM" id="SignalP"/>
    </source>
</evidence>
<comment type="caution">
    <text evidence="2">The sequence shown here is derived from an EMBL/GenBank/DDBJ whole genome shotgun (WGS) entry which is preliminary data.</text>
</comment>
<dbReference type="Gene3D" id="3.30.110.170">
    <property type="entry name" value="Protein of unknown function (DUF541), domain 1"/>
    <property type="match status" value="1"/>
</dbReference>
<dbReference type="eggNOG" id="COG3471">
    <property type="taxonomic scope" value="Bacteria"/>
</dbReference>
<gene>
    <name evidence="2" type="ORF">HMPREF0476_1714</name>
</gene>